<sequence length="363" mass="41017">MRTHTIDNTTIEYPDQIGFCFNPVIINILGGNYQSVTATVTDTTTATSDRENRATFGGSCFFDLSFYTQSYFDEYREVDYKSTHAEDSKLGRLFSIELDMYNESGTLENSFQFNVFILWGASKVGEQYNGSRVLTWFKNYPFSVGLYSATSGNVKVTIDGSESSPIALSGQNAWNIILAGIDASDRVEFYLPGSNTAASVFDHTFDFTFRGLLNMATKITCKVDNSDCGIYLRWINRHGMWCYWLFMQGDETSQVSNDGEFIRNNMQDYSYKNGYHGGSGRKQRKMEETTLPVCAPLIDSITYDFLYQMATSPVVDMFMGYDDNGNARWMAVNVSVGNFVKQRVSLQDFEANIILPETNVQSL</sequence>
<dbReference type="Proteomes" id="UP001200843">
    <property type="component" value="Unassembled WGS sequence"/>
</dbReference>
<accession>A0A0P0L6U8</accession>
<evidence type="ECO:0000313" key="4">
    <source>
        <dbReference type="Proteomes" id="UP000061587"/>
    </source>
</evidence>
<dbReference type="Proteomes" id="UP000285469">
    <property type="component" value="Unassembled WGS sequence"/>
</dbReference>
<protein>
    <submittedName>
        <fullName evidence="1">Uncharacterized protein</fullName>
    </submittedName>
</protein>
<name>A0A0P0L6U8_PHOVU</name>
<dbReference type="EMBL" id="CP013020">
    <property type="protein sequence ID" value="ALK85292.1"/>
    <property type="molecule type" value="Genomic_DNA"/>
</dbReference>
<evidence type="ECO:0000313" key="1">
    <source>
        <dbReference type="EMBL" id="ALK85292.1"/>
    </source>
</evidence>
<dbReference type="RefSeq" id="WP_057099164.1">
    <property type="nucleotide sequence ID" value="NZ_CAJTAS010000058.1"/>
</dbReference>
<organism evidence="1 4">
    <name type="scientific">Phocaeicola vulgatus</name>
    <name type="common">Bacteroides vulgatus</name>
    <dbReference type="NCBI Taxonomy" id="821"/>
    <lineage>
        <taxon>Bacteria</taxon>
        <taxon>Pseudomonadati</taxon>
        <taxon>Bacteroidota</taxon>
        <taxon>Bacteroidia</taxon>
        <taxon>Bacteroidales</taxon>
        <taxon>Bacteroidaceae</taxon>
        <taxon>Phocaeicola</taxon>
    </lineage>
</organism>
<evidence type="ECO:0000313" key="2">
    <source>
        <dbReference type="EMBL" id="MCG4690770.1"/>
    </source>
</evidence>
<dbReference type="EMBL" id="QSAI01000060">
    <property type="protein sequence ID" value="RGW43693.1"/>
    <property type="molecule type" value="Genomic_DNA"/>
</dbReference>
<reference evidence="4" key="1">
    <citation type="submission" date="2015-10" db="EMBL/GenBank/DDBJ databases">
        <title>Extensive mobilome-driven genome diversification in gut-associated Bacteroides vulgatus mpk.</title>
        <authorList>
            <person name="Beier S."/>
            <person name="Lange A."/>
            <person name="Huson D.H."/>
            <person name="Frick J.-S."/>
            <person name="Autenrieth I.B."/>
        </authorList>
    </citation>
    <scope>NUCLEOTIDE SEQUENCE [LARGE SCALE GENOMIC DNA]</scope>
    <source>
        <strain evidence="4">mpk</strain>
    </source>
</reference>
<dbReference type="PATRIC" id="fig|821.40.peg.3255"/>
<evidence type="ECO:0000313" key="5">
    <source>
        <dbReference type="Proteomes" id="UP000285469"/>
    </source>
</evidence>
<reference evidence="3 5" key="3">
    <citation type="submission" date="2018-08" db="EMBL/GenBank/DDBJ databases">
        <title>A genome reference for cultivated species of the human gut microbiota.</title>
        <authorList>
            <person name="Zou Y."/>
            <person name="Xue W."/>
            <person name="Luo G."/>
        </authorList>
    </citation>
    <scope>NUCLEOTIDE SEQUENCE [LARGE SCALE GENOMIC DNA]</scope>
    <source>
        <strain evidence="3 5">AF12-25</strain>
    </source>
</reference>
<reference evidence="2" key="4">
    <citation type="submission" date="2022-01" db="EMBL/GenBank/DDBJ databases">
        <title>Collection of gut derived symbiotic bacterial strains cultured from healthy donors.</title>
        <authorList>
            <person name="Lin H."/>
            <person name="Kohout C."/>
            <person name="Waligurski E."/>
            <person name="Pamer E.G."/>
        </authorList>
    </citation>
    <scope>NUCLEOTIDE SEQUENCE</scope>
    <source>
        <strain evidence="2">DFI.6.72</strain>
    </source>
</reference>
<reference evidence="1 4" key="2">
    <citation type="journal article" date="2016" name="Genome Biol. Evol.">
        <title>Extensive mobilome-driven genome diversification in mouse gut-associated Bacteroides vulgatus mpk.</title>
        <authorList>
            <person name="Lange A."/>
            <person name="Beier S."/>
            <person name="Steimle A."/>
            <person name="Autenrieth I.B."/>
            <person name="Huson D.H."/>
            <person name="Frick J.S."/>
        </authorList>
    </citation>
    <scope>NUCLEOTIDE SEQUENCE [LARGE SCALE GENOMIC DNA]</scope>
    <source>
        <strain evidence="4">mpk</strain>
        <strain evidence="1">Mpk</strain>
    </source>
</reference>
<dbReference type="AlphaFoldDB" id="A0A0P0L6U8"/>
<evidence type="ECO:0000313" key="3">
    <source>
        <dbReference type="EMBL" id="RGW43693.1"/>
    </source>
</evidence>
<proteinExistence type="predicted"/>
<gene>
    <name evidence="1" type="ORF">BvMPK_2702</name>
    <name evidence="3" type="ORF">DWV70_21250</name>
    <name evidence="2" type="ORF">L0N01_19500</name>
</gene>
<dbReference type="Proteomes" id="UP000061587">
    <property type="component" value="Chromosome"/>
</dbReference>
<dbReference type="EMBL" id="JAKNGO010000066">
    <property type="protein sequence ID" value="MCG4690770.1"/>
    <property type="molecule type" value="Genomic_DNA"/>
</dbReference>